<evidence type="ECO:0000313" key="8">
    <source>
        <dbReference type="Proteomes" id="UP001390339"/>
    </source>
</evidence>
<organism evidence="7 8">
    <name type="scientific">Apiospora arundinis</name>
    <dbReference type="NCBI Taxonomy" id="335852"/>
    <lineage>
        <taxon>Eukaryota</taxon>
        <taxon>Fungi</taxon>
        <taxon>Dikarya</taxon>
        <taxon>Ascomycota</taxon>
        <taxon>Pezizomycotina</taxon>
        <taxon>Sordariomycetes</taxon>
        <taxon>Xylariomycetidae</taxon>
        <taxon>Amphisphaeriales</taxon>
        <taxon>Apiosporaceae</taxon>
        <taxon>Apiospora</taxon>
    </lineage>
</organism>
<evidence type="ECO:0000256" key="2">
    <source>
        <dbReference type="ARBA" id="ARBA00009877"/>
    </source>
</evidence>
<comment type="subcellular location">
    <subcellularLocation>
        <location evidence="1">Membrane</location>
        <topology evidence="1">Multi-pass membrane protein</topology>
    </subcellularLocation>
</comment>
<sequence>MSLHLQRQFAQAAISSSALLKRPSASSFILPPHTNSLKQLHAARLQQPQQRHGPQRRTLFTESVQAAVQSTQDIILGAHAYSGLPWCVVIPLIAVSVNAVFRLPFSAYSQKLLQRRKKVEPLMTAWNAKVKRDVIVRERTDPAKAKPIVEKRLKTIQKRVYSALGLRQWRFYLSITSFPVWLLALDGIRRVCGGQKGVLLGLLTGEKSLDAESAAAGQTVADASSNAAVATVATPTTGGPIAQGISAAVDTSMTDVTSAASTVVGPTTSALDPALATEGALWFTDLTAADPYHILPVALVGMLILNLVPKNQAARSALFGQWWRQPQEDYTKFNPRLMTRGLYRGVIYVMPLATFVLMDMPAALHLYWLSSAGAHFAFGQVLSRVMPLEQEPIKKCKGISSMIISPKLKGGERDWQKLF</sequence>
<evidence type="ECO:0000256" key="3">
    <source>
        <dbReference type="ARBA" id="ARBA00022692"/>
    </source>
</evidence>
<dbReference type="PANTHER" id="PTHR12428:SF65">
    <property type="entry name" value="CYTOCHROME C OXIDASE ASSEMBLY PROTEIN COX18, MITOCHONDRIAL"/>
    <property type="match status" value="1"/>
</dbReference>
<dbReference type="EMBL" id="JAPCWZ010000005">
    <property type="protein sequence ID" value="KAK8861821.1"/>
    <property type="molecule type" value="Genomic_DNA"/>
</dbReference>
<comment type="caution">
    <text evidence="7">The sequence shown here is derived from an EMBL/GenBank/DDBJ whole genome shotgun (WGS) entry which is preliminary data.</text>
</comment>
<dbReference type="InterPro" id="IPR001708">
    <property type="entry name" value="YidC/ALB3/OXA1/COX18"/>
</dbReference>
<accession>A0ABR2IDU5</accession>
<comment type="similarity">
    <text evidence="2">Belongs to the OXA1/ALB3/YidC family.</text>
</comment>
<evidence type="ECO:0000256" key="4">
    <source>
        <dbReference type="ARBA" id="ARBA00022989"/>
    </source>
</evidence>
<gene>
    <name evidence="7" type="ORF">PGQ11_008056</name>
</gene>
<keyword evidence="8" id="KW-1185">Reference proteome</keyword>
<protein>
    <submittedName>
        <fullName evidence="7">Uncharacterized protein</fullName>
    </submittedName>
</protein>
<proteinExistence type="inferred from homology"/>
<feature type="transmembrane region" description="Helical" evidence="6">
    <location>
        <begin position="341"/>
        <end position="358"/>
    </location>
</feature>
<keyword evidence="3 6" id="KW-0812">Transmembrane</keyword>
<evidence type="ECO:0000256" key="5">
    <source>
        <dbReference type="ARBA" id="ARBA00023136"/>
    </source>
</evidence>
<evidence type="ECO:0000313" key="7">
    <source>
        <dbReference type="EMBL" id="KAK8861821.1"/>
    </source>
</evidence>
<keyword evidence="4 6" id="KW-1133">Transmembrane helix</keyword>
<keyword evidence="5 6" id="KW-0472">Membrane</keyword>
<evidence type="ECO:0000256" key="6">
    <source>
        <dbReference type="SAM" id="Phobius"/>
    </source>
</evidence>
<name>A0ABR2IDU5_9PEZI</name>
<reference evidence="7 8" key="1">
    <citation type="journal article" date="2024" name="IMA Fungus">
        <title>Apiospora arundinis, a panoply of carbohydrate-active enzymes and secondary metabolites.</title>
        <authorList>
            <person name="Sorensen T."/>
            <person name="Petersen C."/>
            <person name="Muurmann A.T."/>
            <person name="Christiansen J.V."/>
            <person name="Brundto M.L."/>
            <person name="Overgaard C.K."/>
            <person name="Boysen A.T."/>
            <person name="Wollenberg R.D."/>
            <person name="Larsen T.O."/>
            <person name="Sorensen J.L."/>
            <person name="Nielsen K.L."/>
            <person name="Sondergaard T.E."/>
        </authorList>
    </citation>
    <scope>NUCLEOTIDE SEQUENCE [LARGE SCALE GENOMIC DNA]</scope>
    <source>
        <strain evidence="7 8">AAU 773</strain>
    </source>
</reference>
<dbReference type="Proteomes" id="UP001390339">
    <property type="component" value="Unassembled WGS sequence"/>
</dbReference>
<evidence type="ECO:0000256" key="1">
    <source>
        <dbReference type="ARBA" id="ARBA00004141"/>
    </source>
</evidence>
<dbReference type="PANTHER" id="PTHR12428">
    <property type="entry name" value="OXA1"/>
    <property type="match status" value="1"/>
</dbReference>